<accession>A0AAI9V3R8</accession>
<dbReference type="AlphaFoldDB" id="A0AAI9V3R8"/>
<reference evidence="1" key="1">
    <citation type="submission" date="2016-11" db="EMBL/GenBank/DDBJ databases">
        <title>The genome sequence of Colletotrichum cuscutae.</title>
        <authorList>
            <person name="Baroncelli R."/>
        </authorList>
    </citation>
    <scope>NUCLEOTIDE SEQUENCE</scope>
    <source>
        <strain evidence="1">IMI 304802</strain>
    </source>
</reference>
<name>A0AAI9V3R8_9PEZI</name>
<evidence type="ECO:0000313" key="1">
    <source>
        <dbReference type="EMBL" id="KAK1468182.1"/>
    </source>
</evidence>
<dbReference type="Proteomes" id="UP001239213">
    <property type="component" value="Unassembled WGS sequence"/>
</dbReference>
<evidence type="ECO:0000313" key="2">
    <source>
        <dbReference type="Proteomes" id="UP001239213"/>
    </source>
</evidence>
<gene>
    <name evidence="1" type="ORF">CCUS01_06684</name>
</gene>
<protein>
    <submittedName>
        <fullName evidence="1">Uncharacterized protein</fullName>
    </submittedName>
</protein>
<comment type="caution">
    <text evidence="1">The sequence shown here is derived from an EMBL/GenBank/DDBJ whole genome shotgun (WGS) entry which is preliminary data.</text>
</comment>
<proteinExistence type="predicted"/>
<keyword evidence="2" id="KW-1185">Reference proteome</keyword>
<dbReference type="EMBL" id="MPDP01000253">
    <property type="protein sequence ID" value="KAK1468182.1"/>
    <property type="molecule type" value="Genomic_DNA"/>
</dbReference>
<organism evidence="1 2">
    <name type="scientific">Colletotrichum cuscutae</name>
    <dbReference type="NCBI Taxonomy" id="1209917"/>
    <lineage>
        <taxon>Eukaryota</taxon>
        <taxon>Fungi</taxon>
        <taxon>Dikarya</taxon>
        <taxon>Ascomycota</taxon>
        <taxon>Pezizomycotina</taxon>
        <taxon>Sordariomycetes</taxon>
        <taxon>Hypocreomycetidae</taxon>
        <taxon>Glomerellales</taxon>
        <taxon>Glomerellaceae</taxon>
        <taxon>Colletotrichum</taxon>
        <taxon>Colletotrichum acutatum species complex</taxon>
    </lineage>
</organism>
<sequence>MAAPDPANQSTLRVRPLVAGSSSHLGSIKLGKHSVTPIHLLLLYQIHLHRRRTFASPETCNHSHGRIRTTEFGMGAGNLLAFRQNVLSFFQYLKMLCFSAVCLTRYKAPCRNIGR</sequence>